<dbReference type="GO" id="GO:0005739">
    <property type="term" value="C:mitochondrion"/>
    <property type="evidence" value="ECO:0007669"/>
    <property type="project" value="TreeGrafter"/>
</dbReference>
<evidence type="ECO:0000256" key="2">
    <source>
        <dbReference type="ARBA" id="ARBA00022946"/>
    </source>
</evidence>
<comment type="similarity">
    <text evidence="1">Belongs to the GcvT family.</text>
</comment>
<name>A0A6P6WHC9_COFAR</name>
<dbReference type="PANTHER" id="PTHR43757">
    <property type="entry name" value="AMINOMETHYLTRANSFERASE"/>
    <property type="match status" value="1"/>
</dbReference>
<dbReference type="AlphaFoldDB" id="A0A6P6WHC9"/>
<protein>
    <submittedName>
        <fullName evidence="6">Transferase At1g60990, chloroplastic isoform X1</fullName>
    </submittedName>
</protein>
<keyword evidence="6" id="KW-0808">Transferase</keyword>
<accession>A0A6P6WHC9</accession>
<dbReference type="InterPro" id="IPR013977">
    <property type="entry name" value="GcvT_C"/>
</dbReference>
<keyword evidence="5" id="KW-1185">Reference proteome</keyword>
<dbReference type="SUPFAM" id="SSF103025">
    <property type="entry name" value="Folate-binding domain"/>
    <property type="match status" value="1"/>
</dbReference>
<dbReference type="SUPFAM" id="SSF101790">
    <property type="entry name" value="Aminomethyltransferase beta-barrel domain"/>
    <property type="match status" value="1"/>
</dbReference>
<dbReference type="InterPro" id="IPR027266">
    <property type="entry name" value="TrmE/GcvT-like"/>
</dbReference>
<dbReference type="GeneID" id="113731866"/>
<reference evidence="5" key="1">
    <citation type="journal article" date="2025" name="Foods">
        <title>Unveiling the Microbial Signatures of Arabica Coffee Cherries: Insights into Ripeness Specific Diversity, Functional Traits, and Implications for Quality and Safety.</title>
        <authorList>
            <consortium name="RefSeq"/>
            <person name="Tenea G.N."/>
            <person name="Cifuentes V."/>
            <person name="Reyes P."/>
            <person name="Cevallos-Vallejos M."/>
        </authorList>
    </citation>
    <scope>NUCLEOTIDE SEQUENCE [LARGE SCALE GENOMIC DNA]</scope>
</reference>
<dbReference type="OrthoDB" id="191995at2759"/>
<dbReference type="RefSeq" id="XP_027113147.2">
    <property type="nucleotide sequence ID" value="XM_027257346.2"/>
</dbReference>
<dbReference type="InterPro" id="IPR017703">
    <property type="entry name" value="YgfZ/GCV_T_CS"/>
</dbReference>
<feature type="domain" description="GCVT N-terminal" evidence="3">
    <location>
        <begin position="122"/>
        <end position="344"/>
    </location>
</feature>
<feature type="domain" description="Aminomethyltransferase C-terminal" evidence="4">
    <location>
        <begin position="365"/>
        <end position="435"/>
    </location>
</feature>
<organism evidence="5 6">
    <name type="scientific">Coffea arabica</name>
    <name type="common">Arabian coffee</name>
    <dbReference type="NCBI Taxonomy" id="13443"/>
    <lineage>
        <taxon>Eukaryota</taxon>
        <taxon>Viridiplantae</taxon>
        <taxon>Streptophyta</taxon>
        <taxon>Embryophyta</taxon>
        <taxon>Tracheophyta</taxon>
        <taxon>Spermatophyta</taxon>
        <taxon>Magnoliopsida</taxon>
        <taxon>eudicotyledons</taxon>
        <taxon>Gunneridae</taxon>
        <taxon>Pentapetalae</taxon>
        <taxon>asterids</taxon>
        <taxon>lamiids</taxon>
        <taxon>Gentianales</taxon>
        <taxon>Rubiaceae</taxon>
        <taxon>Ixoroideae</taxon>
        <taxon>Gardenieae complex</taxon>
        <taxon>Bertiereae - Coffeeae clade</taxon>
        <taxon>Coffeeae</taxon>
        <taxon>Coffea</taxon>
    </lineage>
</organism>
<dbReference type="Pfam" id="PF08669">
    <property type="entry name" value="GCV_T_C"/>
    <property type="match status" value="1"/>
</dbReference>
<dbReference type="InterPro" id="IPR028896">
    <property type="entry name" value="GcvT/YgfZ/DmdA"/>
</dbReference>
<dbReference type="NCBIfam" id="TIGR03317">
    <property type="entry name" value="ygfZ_signature"/>
    <property type="match status" value="1"/>
</dbReference>
<proteinExistence type="inferred from homology"/>
<dbReference type="PANTHER" id="PTHR43757:SF14">
    <property type="entry name" value="GLYCINE CLEAVAGE T-PROTEIN FAMILY"/>
    <property type="match status" value="1"/>
</dbReference>
<dbReference type="InterPro" id="IPR029043">
    <property type="entry name" value="GcvT/YgfZ_C"/>
</dbReference>
<evidence type="ECO:0000259" key="3">
    <source>
        <dbReference type="Pfam" id="PF01571"/>
    </source>
</evidence>
<reference evidence="6" key="2">
    <citation type="submission" date="2025-08" db="UniProtKB">
        <authorList>
            <consortium name="RefSeq"/>
        </authorList>
    </citation>
    <scope>IDENTIFICATION</scope>
    <source>
        <tissue evidence="6">Leaves</tissue>
    </source>
</reference>
<evidence type="ECO:0000256" key="1">
    <source>
        <dbReference type="ARBA" id="ARBA00008609"/>
    </source>
</evidence>
<evidence type="ECO:0000313" key="5">
    <source>
        <dbReference type="Proteomes" id="UP001652660"/>
    </source>
</evidence>
<keyword evidence="2" id="KW-0809">Transit peptide</keyword>
<dbReference type="GO" id="GO:0016740">
    <property type="term" value="F:transferase activity"/>
    <property type="evidence" value="ECO:0007669"/>
    <property type="project" value="UniProtKB-KW"/>
</dbReference>
<evidence type="ECO:0000259" key="4">
    <source>
        <dbReference type="Pfam" id="PF08669"/>
    </source>
</evidence>
<dbReference type="Proteomes" id="UP001652660">
    <property type="component" value="Chromosome 2e"/>
</dbReference>
<gene>
    <name evidence="6" type="primary">LOC113731866</name>
</gene>
<dbReference type="Pfam" id="PF01571">
    <property type="entry name" value="GCV_T"/>
    <property type="match status" value="1"/>
</dbReference>
<sequence length="445" mass="48380">MSWITGTAPASATSAPVNLFPPPSSSAPARYSVLPPHYTRLYYPTSTSYRFTRRSRQPLLSYTLSSLPSLPHLKDAFRALPFHLSPPPIDHDHDHSFFTQDTVTNADDRISIEAFHSDDEALDAAEKGAVVVDLSHYGRIRVGGEDRIQFLHNQSTANFECLSEGQGCDTVFVTPTARTIDIALAWIMKNAITLVVSPVTCESISKMLEKYIFISDKVEIQDITKQTCMFALVGPASNQIMERLGLIDLIGQPYGSHKHYSVNGKPVTVAVGNVISEEGFSFLMSSDSAGTVWKALVAQGAITMGSGAWETFRILQGRPAPGKELTDEFNVLEAHLWNGVSLNKGCYKGQETISRLVTYDGVKQRLWGIRLSSLVEVGSAVTVDGKKVGKLTSITAGKRASEPFGLGYIKRKAASKGDTVIVGGNVVGTVVEVPFLAQQRVLSKT</sequence>
<dbReference type="InterPro" id="IPR006222">
    <property type="entry name" value="GCVT_N"/>
</dbReference>
<dbReference type="Gene3D" id="3.30.1360.120">
    <property type="entry name" value="Probable tRNA modification gtpase trme, domain 1"/>
    <property type="match status" value="1"/>
</dbReference>
<evidence type="ECO:0000313" key="6">
    <source>
        <dbReference type="RefSeq" id="XP_027113147.2"/>
    </source>
</evidence>